<feature type="repeat" description="WD" evidence="11">
    <location>
        <begin position="100"/>
        <end position="141"/>
    </location>
</feature>
<dbReference type="PROSITE" id="PS00678">
    <property type="entry name" value="WD_REPEATS_1"/>
    <property type="match status" value="2"/>
</dbReference>
<evidence type="ECO:0000313" key="12">
    <source>
        <dbReference type="EMBL" id="NOV45571.1"/>
    </source>
</evidence>
<evidence type="ECO:0000256" key="6">
    <source>
        <dbReference type="ARBA" id="ARBA00023242"/>
    </source>
</evidence>
<proteinExistence type="predicted"/>
<dbReference type="InterPro" id="IPR052234">
    <property type="entry name" value="U5_snRNP_Component"/>
</dbReference>
<keyword evidence="3" id="KW-0507">mRNA processing</keyword>
<dbReference type="InterPro" id="IPR020472">
    <property type="entry name" value="WD40_PAC1"/>
</dbReference>
<dbReference type="PROSITE" id="PS50294">
    <property type="entry name" value="WD_REPEATS_REGION"/>
    <property type="match status" value="6"/>
</dbReference>
<dbReference type="InterPro" id="IPR015943">
    <property type="entry name" value="WD40/YVTN_repeat-like_dom_sf"/>
</dbReference>
<dbReference type="PANTHER" id="PTHR44006">
    <property type="entry name" value="U5 SMALL NUCLEAR RIBONUCLEOPROTEIN 40 KDA PROTEIN"/>
    <property type="match status" value="1"/>
</dbReference>
<feature type="repeat" description="WD" evidence="11">
    <location>
        <begin position="226"/>
        <end position="260"/>
    </location>
</feature>
<evidence type="ECO:0000256" key="4">
    <source>
        <dbReference type="ARBA" id="ARBA00022737"/>
    </source>
</evidence>
<dbReference type="Pfam" id="PF00400">
    <property type="entry name" value="WD40"/>
    <property type="match status" value="7"/>
</dbReference>
<evidence type="ECO:0000256" key="3">
    <source>
        <dbReference type="ARBA" id="ARBA00022664"/>
    </source>
</evidence>
<evidence type="ECO:0000256" key="1">
    <source>
        <dbReference type="ARBA" id="ARBA00004123"/>
    </source>
</evidence>
<dbReference type="InterPro" id="IPR036322">
    <property type="entry name" value="WD40_repeat_dom_sf"/>
</dbReference>
<keyword evidence="6" id="KW-0539">Nucleus</keyword>
<sequence>MPISNENLKRKSDSLAIALDTKRLRNELTVLSAREKAVANASNVPRTSRLFAPIMLLEGHQGDVFSADFHPEGEYLASTGFDRQIYIWTVYGECENISSMKGHSGAVMELHFSPDGTHLYTCSTDYMLGIWDVETGQRVKKMRGHAAFVNSVQGARRGPRLLVSGGDDSTIRLWDARKRNCVNTFNANYQVTAVTFNDTSEQIMSGGIDNEIKIWDIRKNNVLMRLKGHTDTVTGVSLSPDGSYLLSNSMDNTLRIWDVRAFVTGDRCLKVFSGHHHNYEKNLLRCTWSLDGSKVSCGSADRFLYIWDTTSRRILYKLPGHNGSVNDVKFHPNEPIILSASSDKTLYLGEIE</sequence>
<dbReference type="CDD" id="cd00200">
    <property type="entry name" value="WD40"/>
    <property type="match status" value="1"/>
</dbReference>
<reference evidence="12" key="1">
    <citation type="submission" date="2020-03" db="EMBL/GenBank/DDBJ databases">
        <title>Transcriptomic Profiling of the Digestive Tract of the Rat Flea, Xenopsylla cheopis, Following Blood Feeding and Infection with Yersinia pestis.</title>
        <authorList>
            <person name="Bland D.M."/>
            <person name="Martens C.A."/>
            <person name="Virtaneva K."/>
            <person name="Kanakabandi K."/>
            <person name="Long D."/>
            <person name="Rosenke R."/>
            <person name="Saturday G.A."/>
            <person name="Hoyt F.H."/>
            <person name="Bruno D.P."/>
            <person name="Ribeiro J.M.C."/>
            <person name="Hinnebusch J."/>
        </authorList>
    </citation>
    <scope>NUCLEOTIDE SEQUENCE</scope>
</reference>
<feature type="repeat" description="WD" evidence="11">
    <location>
        <begin position="57"/>
        <end position="90"/>
    </location>
</feature>
<dbReference type="FunFam" id="2.130.10.10:FF:000229">
    <property type="entry name" value="Small nuclear ribonucleoprotein U5 subunit 40"/>
    <property type="match status" value="1"/>
</dbReference>
<feature type="repeat" description="WD" evidence="11">
    <location>
        <begin position="191"/>
        <end position="225"/>
    </location>
</feature>
<evidence type="ECO:0000256" key="8">
    <source>
        <dbReference type="ARBA" id="ARBA00064268"/>
    </source>
</evidence>
<dbReference type="GO" id="GO:0003723">
    <property type="term" value="F:RNA binding"/>
    <property type="evidence" value="ECO:0007669"/>
    <property type="project" value="TreeGrafter"/>
</dbReference>
<evidence type="ECO:0000256" key="9">
    <source>
        <dbReference type="ARBA" id="ARBA00073554"/>
    </source>
</evidence>
<dbReference type="AlphaFoldDB" id="A0A6M2DKJ9"/>
<comment type="subunit">
    <text evidence="8">Component of the pre-catalytic and catalytic spliceosome complexes. Component of the postcatalytic spliceosome P complex. Part of the U5 snRNP complex. Interacts with PRPF8. Component of the U4/U6-U5 tri-snRNP complex composed of the U4, U6 and U5 snRNAs and at least PRPF3, PRPF4, PRPF6, PRPF8, PRPF31, SNRNP200, TXNL4A, WDR57, SNRNP40, DDX23, CD2BP2, PPIH, SNU13, EFTUD2, SART1 and USP39. Component of the minor spliceosome, which splices U12-type introns.</text>
</comment>
<evidence type="ECO:0000256" key="11">
    <source>
        <dbReference type="PROSITE-ProRule" id="PRU00221"/>
    </source>
</evidence>
<evidence type="ECO:0000256" key="5">
    <source>
        <dbReference type="ARBA" id="ARBA00023187"/>
    </source>
</evidence>
<dbReference type="PANTHER" id="PTHR44006:SF1">
    <property type="entry name" value="U5 SMALL NUCLEAR RIBONUCLEOPROTEIN 40 KDA PROTEIN"/>
    <property type="match status" value="1"/>
</dbReference>
<evidence type="ECO:0000256" key="7">
    <source>
        <dbReference type="ARBA" id="ARBA00057342"/>
    </source>
</evidence>
<keyword evidence="12" id="KW-0687">Ribonucleoprotein</keyword>
<organism evidence="12">
    <name type="scientific">Xenopsylla cheopis</name>
    <name type="common">Oriental rat flea</name>
    <name type="synonym">Pulex cheopis</name>
    <dbReference type="NCBI Taxonomy" id="163159"/>
    <lineage>
        <taxon>Eukaryota</taxon>
        <taxon>Metazoa</taxon>
        <taxon>Ecdysozoa</taxon>
        <taxon>Arthropoda</taxon>
        <taxon>Hexapoda</taxon>
        <taxon>Insecta</taxon>
        <taxon>Pterygota</taxon>
        <taxon>Neoptera</taxon>
        <taxon>Endopterygota</taxon>
        <taxon>Siphonaptera</taxon>
        <taxon>Pulicidae</taxon>
        <taxon>Xenopsyllinae</taxon>
        <taxon>Xenopsylla</taxon>
    </lineage>
</organism>
<keyword evidence="2 11" id="KW-0853">WD repeat</keyword>
<comment type="function">
    <text evidence="7">Required for pre-mRNA splicing as component of the activated spliceosome. Component of the U5 small nuclear ribonucleoprotein (snRNP) complex and the U4/U6-U5 tri-snRNP complex, building blocks of the spliceosome. As a component of the minor spliceosome, involved in the splicing of U12-type introns in pre-mRNAs.</text>
</comment>
<evidence type="ECO:0000256" key="10">
    <source>
        <dbReference type="ARBA" id="ARBA00075772"/>
    </source>
</evidence>
<feature type="repeat" description="WD" evidence="11">
    <location>
        <begin position="142"/>
        <end position="184"/>
    </location>
</feature>
<dbReference type="GO" id="GO:0071013">
    <property type="term" value="C:catalytic step 2 spliceosome"/>
    <property type="evidence" value="ECO:0007669"/>
    <property type="project" value="TreeGrafter"/>
</dbReference>
<feature type="repeat" description="WD" evidence="11">
    <location>
        <begin position="318"/>
        <end position="352"/>
    </location>
</feature>
<keyword evidence="4" id="KW-0677">Repeat</keyword>
<protein>
    <recommendedName>
        <fullName evidence="9">U5 small nuclear ribonucleoprotein 40 kDa protein</fullName>
    </recommendedName>
    <alternativeName>
        <fullName evidence="10">WD repeat-containing protein 57</fullName>
    </alternativeName>
</protein>
<dbReference type="GO" id="GO:0006397">
    <property type="term" value="P:mRNA processing"/>
    <property type="evidence" value="ECO:0007669"/>
    <property type="project" value="UniProtKB-KW"/>
</dbReference>
<dbReference type="Gene3D" id="2.130.10.10">
    <property type="entry name" value="YVTN repeat-like/Quinoprotein amine dehydrogenase"/>
    <property type="match status" value="1"/>
</dbReference>
<dbReference type="InterPro" id="IPR001680">
    <property type="entry name" value="WD40_rpt"/>
</dbReference>
<name>A0A6M2DKJ9_XENCH</name>
<dbReference type="EMBL" id="GIIL01001845">
    <property type="protein sequence ID" value="NOV45571.1"/>
    <property type="molecule type" value="Transcribed_RNA"/>
</dbReference>
<accession>A0A6M2DKJ9</accession>
<keyword evidence="5" id="KW-0508">mRNA splicing</keyword>
<dbReference type="PROSITE" id="PS50082">
    <property type="entry name" value="WD_REPEATS_2"/>
    <property type="match status" value="6"/>
</dbReference>
<comment type="subcellular location">
    <subcellularLocation>
        <location evidence="1">Nucleus</location>
    </subcellularLocation>
</comment>
<dbReference type="GO" id="GO:0005682">
    <property type="term" value="C:U5 snRNP"/>
    <property type="evidence" value="ECO:0007669"/>
    <property type="project" value="UniProtKB-ARBA"/>
</dbReference>
<dbReference type="GO" id="GO:0000375">
    <property type="term" value="P:RNA splicing, via transesterification reactions"/>
    <property type="evidence" value="ECO:0007669"/>
    <property type="project" value="UniProtKB-ARBA"/>
</dbReference>
<evidence type="ECO:0000256" key="2">
    <source>
        <dbReference type="ARBA" id="ARBA00022574"/>
    </source>
</evidence>
<dbReference type="SUPFAM" id="SSF50978">
    <property type="entry name" value="WD40 repeat-like"/>
    <property type="match status" value="1"/>
</dbReference>
<dbReference type="PRINTS" id="PR00320">
    <property type="entry name" value="GPROTEINBRPT"/>
</dbReference>
<dbReference type="SMART" id="SM00320">
    <property type="entry name" value="WD40"/>
    <property type="match status" value="7"/>
</dbReference>
<dbReference type="InterPro" id="IPR019775">
    <property type="entry name" value="WD40_repeat_CS"/>
</dbReference>